<feature type="transmembrane region" description="Helical" evidence="1">
    <location>
        <begin position="24"/>
        <end position="42"/>
    </location>
</feature>
<protein>
    <submittedName>
        <fullName evidence="2">Uncharacterized protein</fullName>
    </submittedName>
</protein>
<feature type="transmembrane region" description="Helical" evidence="1">
    <location>
        <begin position="78"/>
        <end position="96"/>
    </location>
</feature>
<keyword evidence="1" id="KW-0472">Membrane</keyword>
<dbReference type="EMBL" id="FQXZ01000015">
    <property type="protein sequence ID" value="SHI10819.1"/>
    <property type="molecule type" value="Genomic_DNA"/>
</dbReference>
<feature type="transmembrane region" description="Helical" evidence="1">
    <location>
        <begin position="49"/>
        <end position="66"/>
    </location>
</feature>
<dbReference type="Proteomes" id="UP000184608">
    <property type="component" value="Unassembled WGS sequence"/>
</dbReference>
<proteinExistence type="predicted"/>
<organism evidence="2 3">
    <name type="scientific">Vibrio aerogenes CECT 7868</name>
    <dbReference type="NCBI Taxonomy" id="1216006"/>
    <lineage>
        <taxon>Bacteria</taxon>
        <taxon>Pseudomonadati</taxon>
        <taxon>Pseudomonadota</taxon>
        <taxon>Gammaproteobacteria</taxon>
        <taxon>Vibrionales</taxon>
        <taxon>Vibrionaceae</taxon>
        <taxon>Vibrio</taxon>
    </lineage>
</organism>
<name>A0A1M5YFY6_9VIBR</name>
<keyword evidence="1" id="KW-1133">Transmembrane helix</keyword>
<keyword evidence="3" id="KW-1185">Reference proteome</keyword>
<keyword evidence="1" id="KW-0812">Transmembrane</keyword>
<dbReference type="AlphaFoldDB" id="A0A1M5YFY6"/>
<evidence type="ECO:0000313" key="3">
    <source>
        <dbReference type="Proteomes" id="UP000184608"/>
    </source>
</evidence>
<accession>A0A1M5YFY6</accession>
<sequence length="97" mass="11089">MIDPIFLPLIIPFLYRSHFCQKDILINILYLTYCVMVTWISDIPPGPRIGGLVAGIPMFAYVAYYFPELFDPREQYPTENLAVTALIAVFIIVLICC</sequence>
<gene>
    <name evidence="2" type="ORF">VA7868_01696</name>
</gene>
<evidence type="ECO:0000256" key="1">
    <source>
        <dbReference type="SAM" id="Phobius"/>
    </source>
</evidence>
<evidence type="ECO:0000313" key="2">
    <source>
        <dbReference type="EMBL" id="SHI10819.1"/>
    </source>
</evidence>
<reference evidence="2 3" key="1">
    <citation type="submission" date="2016-11" db="EMBL/GenBank/DDBJ databases">
        <authorList>
            <person name="Jaros S."/>
            <person name="Januszkiewicz K."/>
            <person name="Wedrychowicz H."/>
        </authorList>
    </citation>
    <scope>NUCLEOTIDE SEQUENCE [LARGE SCALE GENOMIC DNA]</scope>
    <source>
        <strain evidence="2 3">CECT 7868</strain>
    </source>
</reference>